<evidence type="ECO:0000313" key="3">
    <source>
        <dbReference type="Proteomes" id="UP000594961"/>
    </source>
</evidence>
<evidence type="ECO:0008006" key="4">
    <source>
        <dbReference type="Google" id="ProtNLM"/>
    </source>
</evidence>
<feature type="region of interest" description="Disordered" evidence="1">
    <location>
        <begin position="1"/>
        <end position="23"/>
    </location>
</feature>
<sequence length="488" mass="53885">MTNSPVDAKRGVQVPRVSHEPKSLRTEGADAAWLAEQYGLSPDPWQYDVLESWFAVHEDGKLAAAQCGLSVPRQNGKNGILEMVELYKIVVQGRKILHTAHEVKTARKAFLRLASFFEDDRLYPELHGLVKSIRRTNGQESIELRNGGSVEFIARSKGSGRGFTADDLVCDEAQDLNDDELAALMPTISASPSGDPQIIFTGTPPAPDALPTVFRRIRANGVSGEVDRLSWREWSVSDDFQPDKYSSDELASFAWDVNPALGIRLNATTIYDESRVMSPEVFARERLGQWSETGVSSSLPARQWRKQLDERSIPGERLCFGLDLSPLRDSASITAVSKREDGRYHVELVEHRVGTDWVASRAKELQEKWTPDAFVVDAGSAAGALVGELLRARVRVTQITGREYLQACGLIFDAFQRGELAHIGQEPLNEAVANVQIKGKGESLFTWARIDPLVPLGPWAAATLAFAGVNKTQRPEKSKNNGWKVVAL</sequence>
<dbReference type="Proteomes" id="UP000594961">
    <property type="component" value="Chromosome"/>
</dbReference>
<name>A0A7M1R000_9ACTO</name>
<proteinExistence type="predicted"/>
<reference evidence="2 3" key="1">
    <citation type="submission" date="2020-10" db="EMBL/GenBank/DDBJ databases">
        <title>Trueperella pecoris sp. nov. isolated from bovine and porcine specimens.</title>
        <authorList>
            <person name="Schoenecker L."/>
            <person name="Schnydrig P."/>
            <person name="Brodard I."/>
            <person name="Thomann A."/>
            <person name="Hemphill A."/>
            <person name="Rodriguez-Campos S."/>
            <person name="Perreten V."/>
            <person name="Jores J."/>
            <person name="Kittl S."/>
        </authorList>
    </citation>
    <scope>NUCLEOTIDE SEQUENCE [LARGE SCALE GENOMIC DNA]</scope>
    <source>
        <strain evidence="2 3">19OD0592</strain>
    </source>
</reference>
<evidence type="ECO:0000313" key="2">
    <source>
        <dbReference type="EMBL" id="QOR47590.1"/>
    </source>
</evidence>
<dbReference type="Gene3D" id="3.40.50.300">
    <property type="entry name" value="P-loop containing nucleotide triphosphate hydrolases"/>
    <property type="match status" value="1"/>
</dbReference>
<dbReference type="InterPro" id="IPR027417">
    <property type="entry name" value="P-loop_NTPase"/>
</dbReference>
<dbReference type="Gene3D" id="3.30.420.240">
    <property type="match status" value="1"/>
</dbReference>
<protein>
    <recommendedName>
        <fullName evidence="4">Terminase</fullName>
    </recommendedName>
</protein>
<dbReference type="RefSeq" id="WP_197552903.1">
    <property type="nucleotide sequence ID" value="NZ_CP063212.1"/>
</dbReference>
<dbReference type="AlphaFoldDB" id="A0A7M1R000"/>
<evidence type="ECO:0000256" key="1">
    <source>
        <dbReference type="SAM" id="MobiDB-lite"/>
    </source>
</evidence>
<dbReference type="EMBL" id="CP063212">
    <property type="protein sequence ID" value="QOR47590.1"/>
    <property type="molecule type" value="Genomic_DNA"/>
</dbReference>
<organism evidence="2 3">
    <name type="scientific">Trueperella pecoris</name>
    <dbReference type="NCBI Taxonomy" id="2733571"/>
    <lineage>
        <taxon>Bacteria</taxon>
        <taxon>Bacillati</taxon>
        <taxon>Actinomycetota</taxon>
        <taxon>Actinomycetes</taxon>
        <taxon>Actinomycetales</taxon>
        <taxon>Actinomycetaceae</taxon>
        <taxon>Trueperella</taxon>
    </lineage>
</organism>
<accession>A0A7M1R000</accession>
<gene>
    <name evidence="2" type="ORF">INS90_10145</name>
</gene>